<protein>
    <submittedName>
        <fullName evidence="15">Sodium channel protein Nach</fullName>
    </submittedName>
</protein>
<evidence type="ECO:0000256" key="4">
    <source>
        <dbReference type="ARBA" id="ARBA00022461"/>
    </source>
</evidence>
<evidence type="ECO:0000256" key="3">
    <source>
        <dbReference type="ARBA" id="ARBA00022448"/>
    </source>
</evidence>
<sequence>MGRKSLSIMGLSCIHGIRYLVKRILLIFERLLWLALLIASIYFCIVVSLSSVDRYYTKSTHIGLERNYHFWNTTLPSLTLCPMERLNQSFLDKFCMANGIEGRDKAEFEDFLENLANSTYTNFHRIPQYQSTDDILERLNIRPENYMELIYNMTYDSSYDPIEKQRTRSIDGQTNIHVRQVLTEYGLCYLGNSKLGEEYSSRYFIFGLYPEFNRHEHTRKLLQVQIGSFFEKDVGYTLLGLRSEAIDSFIHSPFDVMKVDNNFGYTDDGVVYDPESQEVIAEENFEKEATIAQRKCRFYHESNLTHFKFYTRNICQQECRINLAYKICKCIPHFYPNRIATPKQVCSYKTLKTCFPQYTSLFLKLYGDQNSPIKRATCYCEQTCLDAVVTTKSALPMRGSRQLLGSIGSAISMKTWPQNRLKRQVIFTFTDLLVSIGSTAGLFLGFSVLGLVELIYFFTIRLICQILGFKI</sequence>
<keyword evidence="3 12" id="KW-0813">Transport</keyword>
<keyword evidence="14" id="KW-1185">Reference proteome</keyword>
<evidence type="ECO:0000256" key="2">
    <source>
        <dbReference type="ARBA" id="ARBA00007193"/>
    </source>
</evidence>
<dbReference type="GO" id="GO:0015280">
    <property type="term" value="F:ligand-gated sodium channel activity"/>
    <property type="evidence" value="ECO:0007669"/>
    <property type="project" value="TreeGrafter"/>
</dbReference>
<evidence type="ECO:0000313" key="15">
    <source>
        <dbReference type="RefSeq" id="XP_030383987.1"/>
    </source>
</evidence>
<dbReference type="Gene3D" id="1.10.287.770">
    <property type="entry name" value="YojJ-like"/>
    <property type="match status" value="1"/>
</dbReference>
<keyword evidence="11 12" id="KW-0407">Ion channel</keyword>
<reference evidence="15" key="1">
    <citation type="submission" date="2025-08" db="UniProtKB">
        <authorList>
            <consortium name="RefSeq"/>
        </authorList>
    </citation>
    <scope>IDENTIFICATION</scope>
    <source>
        <strain evidence="15">11010-0011.00</strain>
        <tissue evidence="15">Whole body</tissue>
    </source>
</reference>
<dbReference type="InterPro" id="IPR001873">
    <property type="entry name" value="ENaC"/>
</dbReference>
<keyword evidence="8 12" id="KW-0406">Ion transport</keyword>
<dbReference type="Pfam" id="PF00858">
    <property type="entry name" value="ASC"/>
    <property type="match status" value="1"/>
</dbReference>
<dbReference type="AlphaFoldDB" id="A0A6J2U9W5"/>
<evidence type="ECO:0000256" key="6">
    <source>
        <dbReference type="ARBA" id="ARBA00022989"/>
    </source>
</evidence>
<keyword evidence="10 12" id="KW-0739">Sodium transport</keyword>
<keyword evidence="6 13" id="KW-1133">Transmembrane helix</keyword>
<comment type="subcellular location">
    <subcellularLocation>
        <location evidence="1">Membrane</location>
        <topology evidence="1">Multi-pass membrane protein</topology>
    </subcellularLocation>
</comment>
<dbReference type="GeneID" id="115631404"/>
<dbReference type="PANTHER" id="PTHR11690:SF179">
    <property type="entry name" value="PICKPOCKET 10"/>
    <property type="match status" value="1"/>
</dbReference>
<evidence type="ECO:0000256" key="12">
    <source>
        <dbReference type="RuleBase" id="RU000679"/>
    </source>
</evidence>
<evidence type="ECO:0000256" key="7">
    <source>
        <dbReference type="ARBA" id="ARBA00023053"/>
    </source>
</evidence>
<evidence type="ECO:0000313" key="14">
    <source>
        <dbReference type="Proteomes" id="UP000504634"/>
    </source>
</evidence>
<keyword evidence="7" id="KW-0915">Sodium</keyword>
<comment type="similarity">
    <text evidence="2 12">Belongs to the amiloride-sensitive sodium channel (TC 1.A.6) family.</text>
</comment>
<proteinExistence type="inferred from homology"/>
<organism evidence="14 15">
    <name type="scientific">Drosophila lebanonensis</name>
    <name type="common">Fruit fly</name>
    <name type="synonym">Scaptodrosophila lebanonensis</name>
    <dbReference type="NCBI Taxonomy" id="7225"/>
    <lineage>
        <taxon>Eukaryota</taxon>
        <taxon>Metazoa</taxon>
        <taxon>Ecdysozoa</taxon>
        <taxon>Arthropoda</taxon>
        <taxon>Hexapoda</taxon>
        <taxon>Insecta</taxon>
        <taxon>Pterygota</taxon>
        <taxon>Neoptera</taxon>
        <taxon>Endopterygota</taxon>
        <taxon>Diptera</taxon>
        <taxon>Brachycera</taxon>
        <taxon>Muscomorpha</taxon>
        <taxon>Ephydroidea</taxon>
        <taxon>Drosophilidae</taxon>
        <taxon>Scaptodrosophila</taxon>
    </lineage>
</organism>
<evidence type="ECO:0000256" key="13">
    <source>
        <dbReference type="SAM" id="Phobius"/>
    </source>
</evidence>
<dbReference type="Gene3D" id="1.10.287.820">
    <property type="entry name" value="Acid-sensing ion channel domain"/>
    <property type="match status" value="1"/>
</dbReference>
<keyword evidence="9 13" id="KW-0472">Membrane</keyword>
<evidence type="ECO:0000256" key="1">
    <source>
        <dbReference type="ARBA" id="ARBA00004141"/>
    </source>
</evidence>
<dbReference type="PANTHER" id="PTHR11690">
    <property type="entry name" value="AMILORIDE-SENSITIVE SODIUM CHANNEL-RELATED"/>
    <property type="match status" value="1"/>
</dbReference>
<feature type="transmembrane region" description="Helical" evidence="13">
    <location>
        <begin position="432"/>
        <end position="458"/>
    </location>
</feature>
<name>A0A6J2U9W5_DROLE</name>
<dbReference type="OrthoDB" id="6628406at2759"/>
<dbReference type="GO" id="GO:0005886">
    <property type="term" value="C:plasma membrane"/>
    <property type="evidence" value="ECO:0007669"/>
    <property type="project" value="TreeGrafter"/>
</dbReference>
<keyword evidence="4 12" id="KW-0894">Sodium channel</keyword>
<gene>
    <name evidence="15" type="primary">LOC115631404</name>
</gene>
<evidence type="ECO:0000256" key="5">
    <source>
        <dbReference type="ARBA" id="ARBA00022692"/>
    </source>
</evidence>
<dbReference type="Proteomes" id="UP000504634">
    <property type="component" value="Unplaced"/>
</dbReference>
<feature type="transmembrane region" description="Helical" evidence="13">
    <location>
        <begin position="31"/>
        <end position="52"/>
    </location>
</feature>
<evidence type="ECO:0000256" key="10">
    <source>
        <dbReference type="ARBA" id="ARBA00023201"/>
    </source>
</evidence>
<keyword evidence="5 12" id="KW-0812">Transmembrane</keyword>
<evidence type="ECO:0000256" key="8">
    <source>
        <dbReference type="ARBA" id="ARBA00023065"/>
    </source>
</evidence>
<evidence type="ECO:0000256" key="9">
    <source>
        <dbReference type="ARBA" id="ARBA00023136"/>
    </source>
</evidence>
<evidence type="ECO:0000256" key="11">
    <source>
        <dbReference type="ARBA" id="ARBA00023303"/>
    </source>
</evidence>
<dbReference type="RefSeq" id="XP_030383987.1">
    <property type="nucleotide sequence ID" value="XM_030528127.1"/>
</dbReference>
<accession>A0A6J2U9W5</accession>